<sequence length="99" mass="11301">MKKFKRCIMKLQRCIHLSQAVRPITSDGDGLVPKGHFAVLAGNGEEEQKRFVVELRYLKNQAVLKLLRKAEEEFGFEHEGALVVPCRPDELQKILRDGV</sequence>
<dbReference type="Proteomes" id="UP001443914">
    <property type="component" value="Unassembled WGS sequence"/>
</dbReference>
<proteinExistence type="inferred from homology"/>
<organism evidence="2 3">
    <name type="scientific">Saponaria officinalis</name>
    <name type="common">Common soapwort</name>
    <name type="synonym">Lychnis saponaria</name>
    <dbReference type="NCBI Taxonomy" id="3572"/>
    <lineage>
        <taxon>Eukaryota</taxon>
        <taxon>Viridiplantae</taxon>
        <taxon>Streptophyta</taxon>
        <taxon>Embryophyta</taxon>
        <taxon>Tracheophyta</taxon>
        <taxon>Spermatophyta</taxon>
        <taxon>Magnoliopsida</taxon>
        <taxon>eudicotyledons</taxon>
        <taxon>Gunneridae</taxon>
        <taxon>Pentapetalae</taxon>
        <taxon>Caryophyllales</taxon>
        <taxon>Caryophyllaceae</taxon>
        <taxon>Caryophylleae</taxon>
        <taxon>Saponaria</taxon>
    </lineage>
</organism>
<dbReference type="PANTHER" id="PTHR31374:SF264">
    <property type="entry name" value="AUXIN-RESPONSIVE PROTEIN SAUR36-LIKE"/>
    <property type="match status" value="1"/>
</dbReference>
<reference evidence="2" key="1">
    <citation type="submission" date="2024-03" db="EMBL/GenBank/DDBJ databases">
        <title>WGS assembly of Saponaria officinalis var. Norfolk2.</title>
        <authorList>
            <person name="Jenkins J."/>
            <person name="Shu S."/>
            <person name="Grimwood J."/>
            <person name="Barry K."/>
            <person name="Goodstein D."/>
            <person name="Schmutz J."/>
            <person name="Leebens-Mack J."/>
            <person name="Osbourn A."/>
        </authorList>
    </citation>
    <scope>NUCLEOTIDE SEQUENCE [LARGE SCALE GENOMIC DNA]</scope>
    <source>
        <strain evidence="2">JIC</strain>
    </source>
</reference>
<comment type="similarity">
    <text evidence="1">Belongs to the ARG7 family.</text>
</comment>
<gene>
    <name evidence="2" type="ORF">RND81_01G036100</name>
</gene>
<dbReference type="Pfam" id="PF02519">
    <property type="entry name" value="Auxin_inducible"/>
    <property type="match status" value="1"/>
</dbReference>
<protein>
    <submittedName>
        <fullName evidence="2">Uncharacterized protein</fullName>
    </submittedName>
</protein>
<dbReference type="GO" id="GO:0009733">
    <property type="term" value="P:response to auxin"/>
    <property type="evidence" value="ECO:0007669"/>
    <property type="project" value="InterPro"/>
</dbReference>
<dbReference type="AlphaFoldDB" id="A0AAW1N5V7"/>
<evidence type="ECO:0000313" key="3">
    <source>
        <dbReference type="Proteomes" id="UP001443914"/>
    </source>
</evidence>
<dbReference type="EMBL" id="JBDFQZ010000001">
    <property type="protein sequence ID" value="KAK9755581.1"/>
    <property type="molecule type" value="Genomic_DNA"/>
</dbReference>
<accession>A0AAW1N5V7</accession>
<dbReference type="PANTHER" id="PTHR31374">
    <property type="entry name" value="AUXIN-INDUCED PROTEIN-LIKE-RELATED"/>
    <property type="match status" value="1"/>
</dbReference>
<comment type="caution">
    <text evidence="2">The sequence shown here is derived from an EMBL/GenBank/DDBJ whole genome shotgun (WGS) entry which is preliminary data.</text>
</comment>
<dbReference type="InterPro" id="IPR003676">
    <property type="entry name" value="SAUR_fam"/>
</dbReference>
<evidence type="ECO:0000313" key="2">
    <source>
        <dbReference type="EMBL" id="KAK9755581.1"/>
    </source>
</evidence>
<evidence type="ECO:0000256" key="1">
    <source>
        <dbReference type="ARBA" id="ARBA00006974"/>
    </source>
</evidence>
<keyword evidence="3" id="KW-1185">Reference proteome</keyword>
<name>A0AAW1N5V7_SAPOF</name>